<keyword evidence="1" id="KW-0812">Transmembrane</keyword>
<dbReference type="AlphaFoldDB" id="A0A139GSY6"/>
<feature type="transmembrane region" description="Helical" evidence="1">
    <location>
        <begin position="95"/>
        <end position="114"/>
    </location>
</feature>
<feature type="transmembrane region" description="Helical" evidence="1">
    <location>
        <begin position="20"/>
        <end position="39"/>
    </location>
</feature>
<dbReference type="OrthoDB" id="10356567at2759"/>
<sequence>MHVTRKAVHKRVMNAMRRLAAGQGVPHISWFVFAITFWFLGTSDNSKLAMFANVICMLAIFYVLLLIVCSLLFFRRHSASYQARHRSSLHLVISGLLTAMGCSITLLVLIAILSPGPGLPGSSQFVKNWNQFVNDTATVRDYSSAELPNIYNHAAAGVYKVLVAACRLRPGMNEMIEWPWDSVSQIHPRFELDKHRPGWGCWKPAENESIHDFDEEEARFRRKAVDFALHMTAFTKAVKNVEDSINKTVSVILSHGVYSALSSMRQNLGSHVTHRGEPACTYLWKHRIVAFYSPVIQHTLWSELNWRFRLRIPISTITRPTNTSIPTTTRNAPTFHFKQIEQFRNAATGDYNELMSLSFANIHRGHPDFAGQLSLVRRLLKEPGKEEGSHYDNFQNLKTAAMASEFSDITDVAPFQDVAITEWWKPVLEKMIRVNILQRIDEFGKGVEQLRREGRTLSAEDIKGLLLEGSQEFLLLPDFLPEEETPHSHLYRSRHAILILLLLPAFCGYYVWWSTYQKRTAERLSQEQYF</sequence>
<feature type="transmembrane region" description="Helical" evidence="1">
    <location>
        <begin position="495"/>
        <end position="513"/>
    </location>
</feature>
<gene>
    <name evidence="2" type="ORF">AC579_9756</name>
</gene>
<comment type="caution">
    <text evidence="2">The sequence shown here is derived from an EMBL/GenBank/DDBJ whole genome shotgun (WGS) entry which is preliminary data.</text>
</comment>
<dbReference type="Proteomes" id="UP000073492">
    <property type="component" value="Unassembled WGS sequence"/>
</dbReference>
<keyword evidence="1" id="KW-1133">Transmembrane helix</keyword>
<dbReference type="EMBL" id="LFZO01002360">
    <property type="protein sequence ID" value="KXS93303.1"/>
    <property type="molecule type" value="Genomic_DNA"/>
</dbReference>
<proteinExistence type="predicted"/>
<protein>
    <submittedName>
        <fullName evidence="2">Uncharacterized protein</fullName>
    </submittedName>
</protein>
<reference evidence="2 3" key="1">
    <citation type="submission" date="2015-07" db="EMBL/GenBank/DDBJ databases">
        <title>Comparative genomics of the Sigatoka disease complex on banana suggests a link between parallel evolutionary changes in Pseudocercospora fijiensis and Pseudocercospora eumusae and increased virulence on the banana host.</title>
        <authorList>
            <person name="Chang T.-C."/>
            <person name="Salvucci A."/>
            <person name="Crous P.W."/>
            <person name="Stergiopoulos I."/>
        </authorList>
    </citation>
    <scope>NUCLEOTIDE SEQUENCE [LARGE SCALE GENOMIC DNA]</scope>
    <source>
        <strain evidence="2 3">CBS 116634</strain>
    </source>
</reference>
<accession>A0A139GSY6</accession>
<keyword evidence="3" id="KW-1185">Reference proteome</keyword>
<name>A0A139GSY6_9PEZI</name>
<evidence type="ECO:0000313" key="2">
    <source>
        <dbReference type="EMBL" id="KXS93303.1"/>
    </source>
</evidence>
<evidence type="ECO:0000313" key="3">
    <source>
        <dbReference type="Proteomes" id="UP000073492"/>
    </source>
</evidence>
<feature type="transmembrane region" description="Helical" evidence="1">
    <location>
        <begin position="51"/>
        <end position="74"/>
    </location>
</feature>
<keyword evidence="1" id="KW-0472">Membrane</keyword>
<evidence type="ECO:0000256" key="1">
    <source>
        <dbReference type="SAM" id="Phobius"/>
    </source>
</evidence>
<organism evidence="2 3">
    <name type="scientific">Pseudocercospora musae</name>
    <dbReference type="NCBI Taxonomy" id="113226"/>
    <lineage>
        <taxon>Eukaryota</taxon>
        <taxon>Fungi</taxon>
        <taxon>Dikarya</taxon>
        <taxon>Ascomycota</taxon>
        <taxon>Pezizomycotina</taxon>
        <taxon>Dothideomycetes</taxon>
        <taxon>Dothideomycetidae</taxon>
        <taxon>Mycosphaerellales</taxon>
        <taxon>Mycosphaerellaceae</taxon>
        <taxon>Pseudocercospora</taxon>
    </lineage>
</organism>